<dbReference type="InterPro" id="IPR002110">
    <property type="entry name" value="Ankyrin_rpt"/>
</dbReference>
<evidence type="ECO:0000256" key="1">
    <source>
        <dbReference type="ARBA" id="ARBA00022737"/>
    </source>
</evidence>
<dbReference type="PROSITE" id="PS50297">
    <property type="entry name" value="ANK_REP_REGION"/>
    <property type="match status" value="3"/>
</dbReference>
<keyword evidence="1" id="KW-0677">Repeat</keyword>
<dbReference type="SMART" id="SM00248">
    <property type="entry name" value="ANK"/>
    <property type="match status" value="3"/>
</dbReference>
<dbReference type="PANTHER" id="PTHR24171">
    <property type="entry name" value="ANKYRIN REPEAT DOMAIN-CONTAINING PROTEIN 39-RELATED"/>
    <property type="match status" value="1"/>
</dbReference>
<dbReference type="Pfam" id="PF12796">
    <property type="entry name" value="Ank_2"/>
    <property type="match status" value="1"/>
</dbReference>
<keyword evidence="5" id="KW-1185">Reference proteome</keyword>
<dbReference type="Pfam" id="PF00023">
    <property type="entry name" value="Ank"/>
    <property type="match status" value="1"/>
</dbReference>
<dbReference type="Proteomes" id="UP001190700">
    <property type="component" value="Unassembled WGS sequence"/>
</dbReference>
<gene>
    <name evidence="4" type="ORF">CYMTET_28428</name>
</gene>
<dbReference type="SUPFAM" id="SSF48403">
    <property type="entry name" value="Ankyrin repeat"/>
    <property type="match status" value="1"/>
</dbReference>
<dbReference type="Gene3D" id="1.25.40.20">
    <property type="entry name" value="Ankyrin repeat-containing domain"/>
    <property type="match status" value="2"/>
</dbReference>
<sequence>MLVSSEERQQTIRCAEMNREESTEDGERLLQGSYRTSRAQHHQLPLQENRNPALSFPLRQPSEMVPEELFVAVGRGDVVEAGRIIDGGVNVNAVDQNSSTVLHLAAQQGGLDMVQLLLRKGADAQAKGKNNNTPLHLAAHNGHPELVRMLISGGALVEGINKNHNSPLHLAAAKVHMNVAEILLEEKATVDAKNKVLPCPAVFALE</sequence>
<organism evidence="4 5">
    <name type="scientific">Cymbomonas tetramitiformis</name>
    <dbReference type="NCBI Taxonomy" id="36881"/>
    <lineage>
        <taxon>Eukaryota</taxon>
        <taxon>Viridiplantae</taxon>
        <taxon>Chlorophyta</taxon>
        <taxon>Pyramimonadophyceae</taxon>
        <taxon>Pyramimonadales</taxon>
        <taxon>Pyramimonadaceae</taxon>
        <taxon>Cymbomonas</taxon>
    </lineage>
</organism>
<dbReference type="PROSITE" id="PS50088">
    <property type="entry name" value="ANK_REPEAT"/>
    <property type="match status" value="3"/>
</dbReference>
<reference evidence="4 5" key="1">
    <citation type="journal article" date="2015" name="Genome Biol. Evol.">
        <title>Comparative Genomics of a Bacterivorous Green Alga Reveals Evolutionary Causalities and Consequences of Phago-Mixotrophic Mode of Nutrition.</title>
        <authorList>
            <person name="Burns J.A."/>
            <person name="Paasch A."/>
            <person name="Narechania A."/>
            <person name="Kim E."/>
        </authorList>
    </citation>
    <scope>NUCLEOTIDE SEQUENCE [LARGE SCALE GENOMIC DNA]</scope>
    <source>
        <strain evidence="4 5">PLY_AMNH</strain>
    </source>
</reference>
<evidence type="ECO:0000256" key="3">
    <source>
        <dbReference type="PROSITE-ProRule" id="PRU00023"/>
    </source>
</evidence>
<feature type="repeat" description="ANK" evidence="3">
    <location>
        <begin position="163"/>
        <end position="195"/>
    </location>
</feature>
<accession>A0AAE0FMX7</accession>
<dbReference type="AlphaFoldDB" id="A0AAE0FMX7"/>
<keyword evidence="2 3" id="KW-0040">ANK repeat</keyword>
<dbReference type="PRINTS" id="PR01415">
    <property type="entry name" value="ANKYRIN"/>
</dbReference>
<feature type="repeat" description="ANK" evidence="3">
    <location>
        <begin position="130"/>
        <end position="162"/>
    </location>
</feature>
<proteinExistence type="predicted"/>
<evidence type="ECO:0000256" key="2">
    <source>
        <dbReference type="ARBA" id="ARBA00023043"/>
    </source>
</evidence>
<name>A0AAE0FMX7_9CHLO</name>
<dbReference type="EMBL" id="LGRX02015989">
    <property type="protein sequence ID" value="KAK3262733.1"/>
    <property type="molecule type" value="Genomic_DNA"/>
</dbReference>
<feature type="repeat" description="ANK" evidence="3">
    <location>
        <begin position="97"/>
        <end position="129"/>
    </location>
</feature>
<comment type="caution">
    <text evidence="4">The sequence shown here is derived from an EMBL/GenBank/DDBJ whole genome shotgun (WGS) entry which is preliminary data.</text>
</comment>
<evidence type="ECO:0000313" key="4">
    <source>
        <dbReference type="EMBL" id="KAK3262733.1"/>
    </source>
</evidence>
<dbReference type="InterPro" id="IPR036770">
    <property type="entry name" value="Ankyrin_rpt-contain_sf"/>
</dbReference>
<evidence type="ECO:0000313" key="5">
    <source>
        <dbReference type="Proteomes" id="UP001190700"/>
    </source>
</evidence>
<protein>
    <submittedName>
        <fullName evidence="4">Uncharacterized protein</fullName>
    </submittedName>
</protein>